<keyword evidence="3" id="KW-1185">Reference proteome</keyword>
<gene>
    <name evidence="2" type="ORF">BJ875DRAFT_233033</name>
</gene>
<dbReference type="EMBL" id="MU251409">
    <property type="protein sequence ID" value="KAG9236372.1"/>
    <property type="molecule type" value="Genomic_DNA"/>
</dbReference>
<feature type="compositionally biased region" description="Basic residues" evidence="1">
    <location>
        <begin position="45"/>
        <end position="54"/>
    </location>
</feature>
<organism evidence="2 3">
    <name type="scientific">Amylocarpus encephaloides</name>
    <dbReference type="NCBI Taxonomy" id="45428"/>
    <lineage>
        <taxon>Eukaryota</taxon>
        <taxon>Fungi</taxon>
        <taxon>Dikarya</taxon>
        <taxon>Ascomycota</taxon>
        <taxon>Pezizomycotina</taxon>
        <taxon>Leotiomycetes</taxon>
        <taxon>Helotiales</taxon>
        <taxon>Helotiales incertae sedis</taxon>
        <taxon>Amylocarpus</taxon>
    </lineage>
</organism>
<comment type="caution">
    <text evidence="2">The sequence shown here is derived from an EMBL/GenBank/DDBJ whole genome shotgun (WGS) entry which is preliminary data.</text>
</comment>
<evidence type="ECO:0000313" key="2">
    <source>
        <dbReference type="EMBL" id="KAG9236372.1"/>
    </source>
</evidence>
<protein>
    <submittedName>
        <fullName evidence="2">Uncharacterized protein</fullName>
    </submittedName>
</protein>
<reference evidence="2" key="1">
    <citation type="journal article" date="2021" name="IMA Fungus">
        <title>Genomic characterization of three marine fungi, including Emericellopsis atlantica sp. nov. with signatures of a generalist lifestyle and marine biomass degradation.</title>
        <authorList>
            <person name="Hagestad O.C."/>
            <person name="Hou L."/>
            <person name="Andersen J.H."/>
            <person name="Hansen E.H."/>
            <person name="Altermark B."/>
            <person name="Li C."/>
            <person name="Kuhnert E."/>
            <person name="Cox R.J."/>
            <person name="Crous P.W."/>
            <person name="Spatafora J.W."/>
            <person name="Lail K."/>
            <person name="Amirebrahimi M."/>
            <person name="Lipzen A."/>
            <person name="Pangilinan J."/>
            <person name="Andreopoulos W."/>
            <person name="Hayes R.D."/>
            <person name="Ng V."/>
            <person name="Grigoriev I.V."/>
            <person name="Jackson S.A."/>
            <person name="Sutton T.D.S."/>
            <person name="Dobson A.D.W."/>
            <person name="Rama T."/>
        </authorList>
    </citation>
    <scope>NUCLEOTIDE SEQUENCE</scope>
    <source>
        <strain evidence="2">TRa018bII</strain>
    </source>
</reference>
<sequence length="127" mass="13976">MHQVPFTTQTLPSVLYPLLLQQPPLLALQPRPHIGYLDPSDRLPRPRIRRRRPQRGAQPLAIPRDTLRVKRRARPRHTSIIVSQLRVGHDTDGLDGVELVPCSALRFAARTGLGDLGGGTADDAGGC</sequence>
<name>A0A9P7YNB3_9HELO</name>
<dbReference type="Proteomes" id="UP000824998">
    <property type="component" value="Unassembled WGS sequence"/>
</dbReference>
<feature type="region of interest" description="Disordered" evidence="1">
    <location>
        <begin position="31"/>
        <end position="59"/>
    </location>
</feature>
<accession>A0A9P7YNB3</accession>
<evidence type="ECO:0000256" key="1">
    <source>
        <dbReference type="SAM" id="MobiDB-lite"/>
    </source>
</evidence>
<dbReference type="AlphaFoldDB" id="A0A9P7YNB3"/>
<evidence type="ECO:0000313" key="3">
    <source>
        <dbReference type="Proteomes" id="UP000824998"/>
    </source>
</evidence>
<proteinExistence type="predicted"/>